<accession>X1SJX0</accession>
<name>X1SJX0_9ZZZZ</name>
<dbReference type="GO" id="GO:0005886">
    <property type="term" value="C:plasma membrane"/>
    <property type="evidence" value="ECO:0007669"/>
    <property type="project" value="TreeGrafter"/>
</dbReference>
<sequence length="125" mass="13461">IGRALGSVLKPLGFDWKISTSLIGALAAKELFIAQMGIIYAVEESEQGKHSLREKVRSDYSPLVAVCILLFLLISTPCVATLAVIRKESGSWGWAFLQWGGLTVMAYLVTLVVFQLGSFLGIGTG</sequence>
<dbReference type="Pfam" id="PF07670">
    <property type="entry name" value="Gate"/>
    <property type="match status" value="1"/>
</dbReference>
<keyword evidence="1" id="KW-0472">Membrane</keyword>
<feature type="domain" description="Nucleoside transporter/FeoB GTPase Gate" evidence="2">
    <location>
        <begin position="1"/>
        <end position="92"/>
    </location>
</feature>
<keyword evidence="1" id="KW-0812">Transmembrane</keyword>
<keyword evidence="1" id="KW-1133">Transmembrane helix</keyword>
<feature type="transmembrane region" description="Helical" evidence="1">
    <location>
        <begin position="20"/>
        <end position="42"/>
    </location>
</feature>
<dbReference type="GO" id="GO:0015093">
    <property type="term" value="F:ferrous iron transmembrane transporter activity"/>
    <property type="evidence" value="ECO:0007669"/>
    <property type="project" value="TreeGrafter"/>
</dbReference>
<proteinExistence type="predicted"/>
<gene>
    <name evidence="3" type="ORF">S12H4_38576</name>
</gene>
<dbReference type="PANTHER" id="PTHR43185:SF1">
    <property type="entry name" value="FE(2+) TRANSPORTER FEOB"/>
    <property type="match status" value="1"/>
</dbReference>
<dbReference type="InterPro" id="IPR011642">
    <property type="entry name" value="Gate_dom"/>
</dbReference>
<evidence type="ECO:0000313" key="3">
    <source>
        <dbReference type="EMBL" id="GAI93347.1"/>
    </source>
</evidence>
<evidence type="ECO:0000259" key="2">
    <source>
        <dbReference type="Pfam" id="PF07670"/>
    </source>
</evidence>
<dbReference type="AlphaFoldDB" id="X1SJX0"/>
<evidence type="ECO:0000256" key="1">
    <source>
        <dbReference type="SAM" id="Phobius"/>
    </source>
</evidence>
<protein>
    <recommendedName>
        <fullName evidence="2">Nucleoside transporter/FeoB GTPase Gate domain-containing protein</fullName>
    </recommendedName>
</protein>
<dbReference type="EMBL" id="BARW01023236">
    <property type="protein sequence ID" value="GAI93347.1"/>
    <property type="molecule type" value="Genomic_DNA"/>
</dbReference>
<comment type="caution">
    <text evidence="3">The sequence shown here is derived from an EMBL/GenBank/DDBJ whole genome shotgun (WGS) entry which is preliminary data.</text>
</comment>
<organism evidence="3">
    <name type="scientific">marine sediment metagenome</name>
    <dbReference type="NCBI Taxonomy" id="412755"/>
    <lineage>
        <taxon>unclassified sequences</taxon>
        <taxon>metagenomes</taxon>
        <taxon>ecological metagenomes</taxon>
    </lineage>
</organism>
<dbReference type="PANTHER" id="PTHR43185">
    <property type="entry name" value="FERROUS IRON TRANSPORT PROTEIN B"/>
    <property type="match status" value="1"/>
</dbReference>
<dbReference type="InterPro" id="IPR050860">
    <property type="entry name" value="FeoB_GTPase"/>
</dbReference>
<feature type="transmembrane region" description="Helical" evidence="1">
    <location>
        <begin position="97"/>
        <end position="122"/>
    </location>
</feature>
<feature type="transmembrane region" description="Helical" evidence="1">
    <location>
        <begin position="63"/>
        <end position="85"/>
    </location>
</feature>
<feature type="non-terminal residue" evidence="3">
    <location>
        <position position="1"/>
    </location>
</feature>
<reference evidence="3" key="1">
    <citation type="journal article" date="2014" name="Front. Microbiol.">
        <title>High frequency of phylogenetically diverse reductive dehalogenase-homologous genes in deep subseafloor sedimentary metagenomes.</title>
        <authorList>
            <person name="Kawai M."/>
            <person name="Futagami T."/>
            <person name="Toyoda A."/>
            <person name="Takaki Y."/>
            <person name="Nishi S."/>
            <person name="Hori S."/>
            <person name="Arai W."/>
            <person name="Tsubouchi T."/>
            <person name="Morono Y."/>
            <person name="Uchiyama I."/>
            <person name="Ito T."/>
            <person name="Fujiyama A."/>
            <person name="Inagaki F."/>
            <person name="Takami H."/>
        </authorList>
    </citation>
    <scope>NUCLEOTIDE SEQUENCE</scope>
    <source>
        <strain evidence="3">Expedition CK06-06</strain>
    </source>
</reference>